<dbReference type="Proteomes" id="UP000321389">
    <property type="component" value="Chromosome"/>
</dbReference>
<feature type="chain" id="PRO_5022716585" evidence="2">
    <location>
        <begin position="23"/>
        <end position="93"/>
    </location>
</feature>
<dbReference type="AlphaFoldDB" id="A0A5B8KUL0"/>
<dbReference type="EMBL" id="CP042301">
    <property type="protein sequence ID" value="QDY99284.1"/>
    <property type="molecule type" value="Genomic_DNA"/>
</dbReference>
<evidence type="ECO:0000256" key="1">
    <source>
        <dbReference type="SAM" id="MobiDB-lite"/>
    </source>
</evidence>
<keyword evidence="2" id="KW-0732">Signal</keyword>
<dbReference type="KEGG" id="niy:FQ775_02245"/>
<evidence type="ECO:0000256" key="2">
    <source>
        <dbReference type="SAM" id="SignalP"/>
    </source>
</evidence>
<keyword evidence="4" id="KW-1185">Reference proteome</keyword>
<name>A0A5B8KUL0_9HYPH</name>
<dbReference type="RefSeq" id="WP_146297934.1">
    <property type="nucleotide sequence ID" value="NZ_CP042301.2"/>
</dbReference>
<evidence type="ECO:0000313" key="3">
    <source>
        <dbReference type="EMBL" id="QDY99284.1"/>
    </source>
</evidence>
<feature type="compositionally biased region" description="Low complexity" evidence="1">
    <location>
        <begin position="73"/>
        <end position="82"/>
    </location>
</feature>
<gene>
    <name evidence="3" type="ORF">FQ775_02245</name>
</gene>
<feature type="signal peptide" evidence="2">
    <location>
        <begin position="1"/>
        <end position="22"/>
    </location>
</feature>
<protein>
    <submittedName>
        <fullName evidence="3">Uncharacterized protein</fullName>
    </submittedName>
</protein>
<reference evidence="3" key="1">
    <citation type="submission" date="2020-04" db="EMBL/GenBank/DDBJ databases">
        <title>Nitratireductor sp. nov. isolated from mangrove soil.</title>
        <authorList>
            <person name="Ye Y."/>
        </authorList>
    </citation>
    <scope>NUCLEOTIDE SEQUENCE</scope>
    <source>
        <strain evidence="3">SY7</strain>
    </source>
</reference>
<proteinExistence type="predicted"/>
<feature type="region of interest" description="Disordered" evidence="1">
    <location>
        <begin position="22"/>
        <end position="93"/>
    </location>
</feature>
<evidence type="ECO:0000313" key="4">
    <source>
        <dbReference type="Proteomes" id="UP000321389"/>
    </source>
</evidence>
<accession>A0A5B8KUL0</accession>
<organism evidence="3 4">
    <name type="scientific">Nitratireductor mangrovi</name>
    <dbReference type="NCBI Taxonomy" id="2599600"/>
    <lineage>
        <taxon>Bacteria</taxon>
        <taxon>Pseudomonadati</taxon>
        <taxon>Pseudomonadota</taxon>
        <taxon>Alphaproteobacteria</taxon>
        <taxon>Hyphomicrobiales</taxon>
        <taxon>Phyllobacteriaceae</taxon>
        <taxon>Nitratireductor</taxon>
    </lineage>
</organism>
<sequence>MSLNKLIIATAAATLMTGTALAGIGNGKGVNNGNKNGWEDSGGGYEGNVPKGLNVSGDNGRIDNGKGNGGENPNGNTPNKNGETGGGDADPNG</sequence>
<feature type="compositionally biased region" description="Gly residues" evidence="1">
    <location>
        <begin position="83"/>
        <end position="93"/>
    </location>
</feature>